<protein>
    <submittedName>
        <fullName evidence="8">Chaperone protein HscA homolog</fullName>
    </submittedName>
</protein>
<dbReference type="GO" id="GO:0051082">
    <property type="term" value="F:unfolded protein binding"/>
    <property type="evidence" value="ECO:0007669"/>
    <property type="project" value="InterPro"/>
</dbReference>
<keyword evidence="3" id="KW-0547">Nucleotide-binding</keyword>
<evidence type="ECO:0000256" key="4">
    <source>
        <dbReference type="ARBA" id="ARBA00022840"/>
    </source>
</evidence>
<dbReference type="PANTHER" id="PTHR33217:SF8">
    <property type="entry name" value="MUTATOR FAMILY TRANSPOSASE"/>
    <property type="match status" value="1"/>
</dbReference>
<accession>A0A8X6GRG7</accession>
<dbReference type="GO" id="GO:0004803">
    <property type="term" value="F:transposase activity"/>
    <property type="evidence" value="ECO:0007669"/>
    <property type="project" value="InterPro"/>
</dbReference>
<dbReference type="NCBIfam" id="NF033543">
    <property type="entry name" value="transpos_IS256"/>
    <property type="match status" value="1"/>
</dbReference>
<evidence type="ECO:0000256" key="6">
    <source>
        <dbReference type="ARBA" id="ARBA00023172"/>
    </source>
</evidence>
<dbReference type="NCBIfam" id="TIGR01991">
    <property type="entry name" value="HscA"/>
    <property type="match status" value="1"/>
</dbReference>
<evidence type="ECO:0000256" key="1">
    <source>
        <dbReference type="ARBA" id="ARBA00007381"/>
    </source>
</evidence>
<dbReference type="PROSITE" id="PS00297">
    <property type="entry name" value="HSP70_1"/>
    <property type="match status" value="1"/>
</dbReference>
<dbReference type="InterPro" id="IPR029047">
    <property type="entry name" value="HSP70_peptide-bd_sf"/>
</dbReference>
<evidence type="ECO:0000256" key="3">
    <source>
        <dbReference type="ARBA" id="ARBA00022741"/>
    </source>
</evidence>
<dbReference type="OrthoDB" id="6537840at2759"/>
<dbReference type="InterPro" id="IPR018181">
    <property type="entry name" value="Heat_shock_70_CS"/>
</dbReference>
<dbReference type="PROSITE" id="PS00329">
    <property type="entry name" value="HSP70_2"/>
    <property type="match status" value="1"/>
</dbReference>
<dbReference type="InterPro" id="IPR043129">
    <property type="entry name" value="ATPase_NBD"/>
</dbReference>
<dbReference type="Proteomes" id="UP000887116">
    <property type="component" value="Unassembled WGS sequence"/>
</dbReference>
<name>A0A8X6GRG7_TRICU</name>
<dbReference type="GO" id="GO:0006313">
    <property type="term" value="P:DNA transposition"/>
    <property type="evidence" value="ECO:0007669"/>
    <property type="project" value="InterPro"/>
</dbReference>
<keyword evidence="7" id="KW-0143">Chaperone</keyword>
<dbReference type="PRINTS" id="PR00301">
    <property type="entry name" value="HEATSHOCK70"/>
</dbReference>
<keyword evidence="9" id="KW-1185">Reference proteome</keyword>
<sequence>MRPIQISEPNSNETVFGIDLGTTNSLIAIVNKAGDVEIFKDEQGRELLPSALSYENNVLKIGYGVDQNAICSIKRLMGKSIKDLNKEGLNFEIDHESEKVIRVKCSEEKYLTPVEISAEILKALCERVKKSTGIKVKKAVITVPAYFDDSARNATKYAAKLAGIEVLRLVNEPTAAALSYSIEKNNNSGIYAVYDLGGGTFDISILKLHQGVFQVLAVSGDTKLGGDDFDHLLNLIVLDKYREKTGETPKQLNSLLIESRSVKEYLSNHTMAIFEFNVNGKPFKCEITREEFEQAISPLVNRTINIVTRTISDVDLKIDDIKGVILVGGATRTPLVQNSLVKLFGNKVLNDVDPDKAVVMGAALQAHYLTCNPKDRNILLDVLPLSLGIETMGGIVEKIIPRNTPLPVSEIKEFTTYVDGQPAMKIHVCQGEREMIEDNKSLAQFELKGIPPLPAGSARVEIEFTVNVDGILTVTAREKATGIEQTVEVNSNFGLSEADVQNMVNQSINSFDEDMKARSLAEAKINGNKLIHLVENVSTDQKLKNLLQNAKNALQGNDLNEINNTIAELENSSLELWGMFKKVCQTEKKLETNILSSIREGRPLTGRDGALTPFIKKLLEASLEGEIENHLLAESEENNRRNGRNGKTLRTSAGSFELLTPRDREGSFEPQIVKKRQTNLHPELETKILSTFASGMGYRDIASHVEEIYDHKISAAEISSITDKLLPIINEWRSRPLQSVYPIVFMDGMFFKVKEDGHCVSKCMYNILGIDQNGRKEVLGFYLAESEGANFWLGVLNDLKERGVEDILIACVDGLKSFPAAINSAFPKAEVQLCIVHQIRNSLKYVSSKDVKVFMNDLKKIYRATSKEIAENYLLELEEKWGEKYQLVVKSWQNNWENLSGYFKYSGPVRKLIYTTNHIEGLHRQIRKFTKTKGSFTSLYKQVYCAIKKAEEKWTMPISDWALTISQLDIFFPARLKIELN</sequence>
<dbReference type="GO" id="GO:0016887">
    <property type="term" value="F:ATP hydrolysis activity"/>
    <property type="evidence" value="ECO:0007669"/>
    <property type="project" value="InterPro"/>
</dbReference>
<evidence type="ECO:0000256" key="7">
    <source>
        <dbReference type="ARBA" id="ARBA00023186"/>
    </source>
</evidence>
<dbReference type="Gene3D" id="2.60.34.10">
    <property type="entry name" value="Substrate Binding Domain Of DNAk, Chain A, domain 1"/>
    <property type="match status" value="1"/>
</dbReference>
<dbReference type="InterPro" id="IPR013126">
    <property type="entry name" value="Hsp_70_fam"/>
</dbReference>
<dbReference type="PANTHER" id="PTHR33217">
    <property type="entry name" value="TRANSPOSASE FOR INSERTION SEQUENCE ELEMENT IS1081"/>
    <property type="match status" value="1"/>
</dbReference>
<evidence type="ECO:0000256" key="5">
    <source>
        <dbReference type="ARBA" id="ARBA00023125"/>
    </source>
</evidence>
<keyword evidence="2" id="KW-0815">Transposition</keyword>
<evidence type="ECO:0000313" key="8">
    <source>
        <dbReference type="EMBL" id="GFQ72309.1"/>
    </source>
</evidence>
<dbReference type="EMBL" id="BMAO01021165">
    <property type="protein sequence ID" value="GFQ72309.1"/>
    <property type="molecule type" value="Genomic_DNA"/>
</dbReference>
<dbReference type="InterPro" id="IPR001207">
    <property type="entry name" value="Transposase_mutator"/>
</dbReference>
<dbReference type="SUPFAM" id="SSF53067">
    <property type="entry name" value="Actin-like ATPase domain"/>
    <property type="match status" value="2"/>
</dbReference>
<keyword evidence="6" id="KW-0233">DNA recombination</keyword>
<dbReference type="GO" id="GO:0140662">
    <property type="term" value="F:ATP-dependent protein folding chaperone"/>
    <property type="evidence" value="ECO:0007669"/>
    <property type="project" value="InterPro"/>
</dbReference>
<evidence type="ECO:0000256" key="2">
    <source>
        <dbReference type="ARBA" id="ARBA00022578"/>
    </source>
</evidence>
<dbReference type="Gene3D" id="3.90.640.10">
    <property type="entry name" value="Actin, Chain A, domain 4"/>
    <property type="match status" value="1"/>
</dbReference>
<dbReference type="SUPFAM" id="SSF100920">
    <property type="entry name" value="Heat shock protein 70kD (HSP70), peptide-binding domain"/>
    <property type="match status" value="1"/>
</dbReference>
<comment type="caution">
    <text evidence="8">The sequence shown here is derived from an EMBL/GenBank/DDBJ whole genome shotgun (WGS) entry which is preliminary data.</text>
</comment>
<keyword evidence="4" id="KW-0067">ATP-binding</keyword>
<dbReference type="Gene3D" id="3.30.420.40">
    <property type="match status" value="2"/>
</dbReference>
<dbReference type="Pfam" id="PF00872">
    <property type="entry name" value="Transposase_mut"/>
    <property type="match status" value="1"/>
</dbReference>
<proteinExistence type="inferred from homology"/>
<comment type="similarity">
    <text evidence="1">Belongs to the heat shock protein 70 family.</text>
</comment>
<dbReference type="NCBIfam" id="NF003520">
    <property type="entry name" value="PRK05183.1"/>
    <property type="match status" value="1"/>
</dbReference>
<dbReference type="GO" id="GO:0016226">
    <property type="term" value="P:iron-sulfur cluster assembly"/>
    <property type="evidence" value="ECO:0007669"/>
    <property type="project" value="InterPro"/>
</dbReference>
<reference evidence="8" key="1">
    <citation type="submission" date="2020-07" db="EMBL/GenBank/DDBJ databases">
        <title>Multicomponent nature underlies the extraordinary mechanical properties of spider dragline silk.</title>
        <authorList>
            <person name="Kono N."/>
            <person name="Nakamura H."/>
            <person name="Mori M."/>
            <person name="Yoshida Y."/>
            <person name="Ohtoshi R."/>
            <person name="Malay A.D."/>
            <person name="Moran D.A.P."/>
            <person name="Tomita M."/>
            <person name="Numata K."/>
            <person name="Arakawa K."/>
        </authorList>
    </citation>
    <scope>NUCLEOTIDE SEQUENCE</scope>
</reference>
<organism evidence="8 9">
    <name type="scientific">Trichonephila clavata</name>
    <name type="common">Joro spider</name>
    <name type="synonym">Nephila clavata</name>
    <dbReference type="NCBI Taxonomy" id="2740835"/>
    <lineage>
        <taxon>Eukaryota</taxon>
        <taxon>Metazoa</taxon>
        <taxon>Ecdysozoa</taxon>
        <taxon>Arthropoda</taxon>
        <taxon>Chelicerata</taxon>
        <taxon>Arachnida</taxon>
        <taxon>Araneae</taxon>
        <taxon>Araneomorphae</taxon>
        <taxon>Entelegynae</taxon>
        <taxon>Araneoidea</taxon>
        <taxon>Nephilidae</taxon>
        <taxon>Trichonephila</taxon>
    </lineage>
</organism>
<keyword evidence="5" id="KW-0238">DNA-binding</keyword>
<dbReference type="GO" id="GO:0003677">
    <property type="term" value="F:DNA binding"/>
    <property type="evidence" value="ECO:0007669"/>
    <property type="project" value="UniProtKB-KW"/>
</dbReference>
<dbReference type="InterPro" id="IPR010236">
    <property type="entry name" value="ISC_FeS_clus_asmbl_HscA"/>
</dbReference>
<evidence type="ECO:0000313" key="9">
    <source>
        <dbReference type="Proteomes" id="UP000887116"/>
    </source>
</evidence>
<gene>
    <name evidence="8" type="primary">hscA</name>
    <name evidence="8" type="ORF">TNCT_506801</name>
</gene>
<dbReference type="Pfam" id="PF00012">
    <property type="entry name" value="HSP70"/>
    <property type="match status" value="1"/>
</dbReference>
<dbReference type="AlphaFoldDB" id="A0A8X6GRG7"/>
<dbReference type="GO" id="GO:0005524">
    <property type="term" value="F:ATP binding"/>
    <property type="evidence" value="ECO:0007669"/>
    <property type="project" value="UniProtKB-KW"/>
</dbReference>